<dbReference type="InterPro" id="IPR029056">
    <property type="entry name" value="Ribokinase-like"/>
</dbReference>
<feature type="binding site" evidence="6">
    <location>
        <position position="244"/>
    </location>
    <ligand>
        <name>(6S)-NADPHX</name>
        <dbReference type="ChEBI" id="CHEBI:64076"/>
    </ligand>
</feature>
<evidence type="ECO:0000256" key="4">
    <source>
        <dbReference type="ARBA" id="ARBA00023027"/>
    </source>
</evidence>
<dbReference type="EMBL" id="GG738863">
    <property type="protein sequence ID" value="EFC45505.1"/>
    <property type="molecule type" value="Genomic_DNA"/>
</dbReference>
<evidence type="ECO:0000256" key="1">
    <source>
        <dbReference type="ARBA" id="ARBA00022741"/>
    </source>
</evidence>
<dbReference type="PROSITE" id="PS51383">
    <property type="entry name" value="YJEF_C_3"/>
    <property type="match status" value="1"/>
</dbReference>
<dbReference type="PANTHER" id="PTHR12592:SF0">
    <property type="entry name" value="ATP-DEPENDENT (S)-NAD(P)H-HYDRATE DEHYDRATASE"/>
    <property type="match status" value="1"/>
</dbReference>
<feature type="binding site" evidence="6">
    <location>
        <begin position="234"/>
        <end position="243"/>
    </location>
    <ligand>
        <name>ATP</name>
        <dbReference type="ChEBI" id="CHEBI:30616"/>
    </ligand>
</feature>
<dbReference type="HAMAP" id="MF_01965">
    <property type="entry name" value="NADHX_dehydratase"/>
    <property type="match status" value="1"/>
</dbReference>
<evidence type="ECO:0000256" key="2">
    <source>
        <dbReference type="ARBA" id="ARBA00022840"/>
    </source>
</evidence>
<dbReference type="PROSITE" id="PS01050">
    <property type="entry name" value="YJEF_C_2"/>
    <property type="match status" value="1"/>
</dbReference>
<dbReference type="GO" id="GO:0110051">
    <property type="term" value="P:metabolite repair"/>
    <property type="evidence" value="ECO:0007669"/>
    <property type="project" value="TreeGrafter"/>
</dbReference>
<comment type="similarity">
    <text evidence="6">Belongs to the NnrD/CARKD family.</text>
</comment>
<evidence type="ECO:0000256" key="3">
    <source>
        <dbReference type="ARBA" id="ARBA00022857"/>
    </source>
</evidence>
<name>D2VCY7_NAEGR</name>
<comment type="cofactor">
    <cofactor evidence="6">
        <name>Mg(2+)</name>
        <dbReference type="ChEBI" id="CHEBI:18420"/>
    </cofactor>
</comment>
<keyword evidence="1 6" id="KW-0547">Nucleotide-binding</keyword>
<evidence type="ECO:0000256" key="5">
    <source>
        <dbReference type="ARBA" id="ARBA00023239"/>
    </source>
</evidence>
<protein>
    <recommendedName>
        <fullName evidence="6">ATP-dependent (S)-NAD(P)H-hydrate dehydratase</fullName>
        <ecNumber evidence="6">4.2.1.93</ecNumber>
    </recommendedName>
    <alternativeName>
        <fullName evidence="6">ATP-dependent NAD(P)HX dehydratase</fullName>
    </alternativeName>
</protein>
<dbReference type="OrthoDB" id="8110916at2759"/>
<keyword evidence="6" id="KW-0597">Phosphoprotein</keyword>
<dbReference type="GO" id="GO:0047453">
    <property type="term" value="F:ATP-dependent NAD(P)H-hydrate dehydratase activity"/>
    <property type="evidence" value="ECO:0007669"/>
    <property type="project" value="UniProtKB-UniRule"/>
</dbReference>
<sequence length="319" mass="34889">MSLYLRSSGIVLSQLRQFIIPPLTHHFHKGEAGRVVVIGGCEEYTGAPYYAAISALKTGADLSFVICSKSALMIKNYSPELVVYPYLFEKSAISYGQSEASIPSIVVLGPGLGRSKEMLQQAEWFIEYCKELNMPLVLDGDGLFLIGENPALIVGHSNVVLTPNPAEFSRLLKSVVEYHNSNNENKVSISQFKNETEEIIFVSKTLGDVCIVRKGMTDIIAKGDKVLECDIFNASPRRCGGQGDVLSGVIATFCFWANRKAGGEIGHDDRMLAACYGGCLVTKKAAELAFHDHHRATTTPNIIEKIGQAFCLAFKEDDN</sequence>
<keyword evidence="2 6" id="KW-0067">ATP-binding</keyword>
<dbReference type="PANTHER" id="PTHR12592">
    <property type="entry name" value="ATP-DEPENDENT (S)-NAD(P)H-HYDRATE DEHYDRATASE FAMILY MEMBER"/>
    <property type="match status" value="1"/>
</dbReference>
<comment type="function">
    <text evidence="6">Catalyzes the dehydration of the S-form of NAD(P)HX at the expense of ATP, which is converted to ADP. Together with NAD(P)HX epimerase, which catalyzes the epimerization of the S- and R-forms, the enzyme allows the repair of both epimers of NAD(P)HX, a damaged form of NAD(P)H that is a result of enzymatic or heat-dependent hydration.</text>
</comment>
<dbReference type="AlphaFoldDB" id="D2VCY7"/>
<dbReference type="InParanoid" id="D2VCY7"/>
<dbReference type="GO" id="GO:0046496">
    <property type="term" value="P:nicotinamide nucleotide metabolic process"/>
    <property type="evidence" value="ECO:0007669"/>
    <property type="project" value="UniProtKB-UniRule"/>
</dbReference>
<dbReference type="Pfam" id="PF01256">
    <property type="entry name" value="Carb_kinase"/>
    <property type="match status" value="1"/>
</dbReference>
<feature type="binding site" evidence="6">
    <location>
        <begin position="164"/>
        <end position="170"/>
    </location>
    <ligand>
        <name>(6S)-NADPHX</name>
        <dbReference type="ChEBI" id="CHEBI:64076"/>
    </ligand>
</feature>
<organism evidence="9">
    <name type="scientific">Naegleria gruberi</name>
    <name type="common">Amoeba</name>
    <dbReference type="NCBI Taxonomy" id="5762"/>
    <lineage>
        <taxon>Eukaryota</taxon>
        <taxon>Discoba</taxon>
        <taxon>Heterolobosea</taxon>
        <taxon>Tetramitia</taxon>
        <taxon>Eutetramitia</taxon>
        <taxon>Vahlkampfiidae</taxon>
        <taxon>Naegleria</taxon>
    </lineage>
</organism>
<dbReference type="GO" id="GO:0005524">
    <property type="term" value="F:ATP binding"/>
    <property type="evidence" value="ECO:0007669"/>
    <property type="project" value="UniProtKB-KW"/>
</dbReference>
<dbReference type="Gene3D" id="3.40.1190.20">
    <property type="match status" value="1"/>
</dbReference>
<dbReference type="OMA" id="WRAAYHN"/>
<keyword evidence="9" id="KW-1185">Reference proteome</keyword>
<evidence type="ECO:0000256" key="6">
    <source>
        <dbReference type="HAMAP-Rule" id="MF_03157"/>
    </source>
</evidence>
<dbReference type="GeneID" id="8850587"/>
<dbReference type="SUPFAM" id="SSF53613">
    <property type="entry name" value="Ribokinase-like"/>
    <property type="match status" value="1"/>
</dbReference>
<evidence type="ECO:0000259" key="7">
    <source>
        <dbReference type="PROSITE" id="PS51383"/>
    </source>
</evidence>
<keyword evidence="4 6" id="KW-0520">NAD</keyword>
<dbReference type="eggNOG" id="KOG3974">
    <property type="taxonomic scope" value="Eukaryota"/>
</dbReference>
<proteinExistence type="inferred from homology"/>
<dbReference type="RefSeq" id="XP_002678249.1">
    <property type="nucleotide sequence ID" value="XM_002678203.1"/>
</dbReference>
<dbReference type="FunCoup" id="D2VCY7">
    <property type="interactions" value="20"/>
</dbReference>
<comment type="catalytic activity">
    <reaction evidence="6">
        <text>(6S)-NADHX + ATP = ADP + phosphate + NADH + H(+)</text>
        <dbReference type="Rhea" id="RHEA:19017"/>
        <dbReference type="ChEBI" id="CHEBI:15378"/>
        <dbReference type="ChEBI" id="CHEBI:30616"/>
        <dbReference type="ChEBI" id="CHEBI:43474"/>
        <dbReference type="ChEBI" id="CHEBI:57945"/>
        <dbReference type="ChEBI" id="CHEBI:64074"/>
        <dbReference type="ChEBI" id="CHEBI:456216"/>
        <dbReference type="EC" id="4.2.1.93"/>
    </reaction>
</comment>
<dbReference type="STRING" id="5762.D2VCY7"/>
<evidence type="ECO:0000313" key="9">
    <source>
        <dbReference type="Proteomes" id="UP000006671"/>
    </source>
</evidence>
<dbReference type="NCBIfam" id="TIGR00196">
    <property type="entry name" value="yjeF_cterm"/>
    <property type="match status" value="1"/>
</dbReference>
<keyword evidence="3" id="KW-0521">NADP</keyword>
<dbReference type="VEuPathDB" id="AmoebaDB:NAEGRDRAFT_32974"/>
<dbReference type="CDD" id="cd01171">
    <property type="entry name" value="YXKO-related"/>
    <property type="match status" value="1"/>
</dbReference>
<evidence type="ECO:0000313" key="8">
    <source>
        <dbReference type="EMBL" id="EFC45505.1"/>
    </source>
</evidence>
<accession>D2VCY7</accession>
<dbReference type="EC" id="4.2.1.93" evidence="6"/>
<feature type="domain" description="YjeF C-terminal" evidence="7">
    <location>
        <begin position="12"/>
        <end position="313"/>
    </location>
</feature>
<dbReference type="KEGG" id="ngr:NAEGRDRAFT_32974"/>
<feature type="binding site" evidence="6">
    <location>
        <begin position="214"/>
        <end position="218"/>
    </location>
    <ligand>
        <name>ATP</name>
        <dbReference type="ChEBI" id="CHEBI:30616"/>
    </ligand>
</feature>
<comment type="catalytic activity">
    <reaction evidence="6">
        <text>(6S)-NADPHX + ATP = ADP + phosphate + NADPH + H(+)</text>
        <dbReference type="Rhea" id="RHEA:32231"/>
        <dbReference type="ChEBI" id="CHEBI:15378"/>
        <dbReference type="ChEBI" id="CHEBI:30616"/>
        <dbReference type="ChEBI" id="CHEBI:43474"/>
        <dbReference type="ChEBI" id="CHEBI:57783"/>
        <dbReference type="ChEBI" id="CHEBI:64076"/>
        <dbReference type="ChEBI" id="CHEBI:456216"/>
        <dbReference type="EC" id="4.2.1.93"/>
    </reaction>
</comment>
<feature type="binding site" evidence="6">
    <location>
        <position position="111"/>
    </location>
    <ligand>
        <name>(6S)-NADPHX</name>
        <dbReference type="ChEBI" id="CHEBI:64076"/>
    </ligand>
</feature>
<gene>
    <name evidence="8" type="ORF">NAEGRDRAFT_32974</name>
</gene>
<dbReference type="InterPro" id="IPR017953">
    <property type="entry name" value="Carbohydrate_kinase_pred_CS"/>
</dbReference>
<dbReference type="Proteomes" id="UP000006671">
    <property type="component" value="Unassembled WGS sequence"/>
</dbReference>
<reference evidence="8 9" key="1">
    <citation type="journal article" date="2010" name="Cell">
        <title>The genome of Naegleria gruberi illuminates early eukaryotic versatility.</title>
        <authorList>
            <person name="Fritz-Laylin L.K."/>
            <person name="Prochnik S.E."/>
            <person name="Ginger M.L."/>
            <person name="Dacks J.B."/>
            <person name="Carpenter M.L."/>
            <person name="Field M.C."/>
            <person name="Kuo A."/>
            <person name="Paredez A."/>
            <person name="Chapman J."/>
            <person name="Pham J."/>
            <person name="Shu S."/>
            <person name="Neupane R."/>
            <person name="Cipriano M."/>
            <person name="Mancuso J."/>
            <person name="Tu H."/>
            <person name="Salamov A."/>
            <person name="Lindquist E."/>
            <person name="Shapiro H."/>
            <person name="Lucas S."/>
            <person name="Grigoriev I.V."/>
            <person name="Cande W.Z."/>
            <person name="Fulton C."/>
            <person name="Rokhsar D.S."/>
            <person name="Dawson S.C."/>
        </authorList>
    </citation>
    <scope>NUCLEOTIDE SEQUENCE [LARGE SCALE GENOMIC DNA]</scope>
    <source>
        <strain evidence="8 9">NEG-M</strain>
    </source>
</reference>
<dbReference type="InterPro" id="IPR000631">
    <property type="entry name" value="CARKD"/>
</dbReference>
<keyword evidence="5 6" id="KW-0456">Lyase</keyword>